<protein>
    <recommendedName>
        <fullName evidence="4">CG-1 domain-containing protein</fullName>
    </recommendedName>
</protein>
<dbReference type="InterPro" id="IPR005559">
    <property type="entry name" value="CG-1_dom"/>
</dbReference>
<dbReference type="GO" id="GO:0003690">
    <property type="term" value="F:double-stranded DNA binding"/>
    <property type="evidence" value="ECO:0007669"/>
    <property type="project" value="TreeGrafter"/>
</dbReference>
<evidence type="ECO:0000259" key="4">
    <source>
        <dbReference type="PROSITE" id="PS51437"/>
    </source>
</evidence>
<keyword evidence="2" id="KW-0804">Transcription</keyword>
<evidence type="ECO:0000256" key="2">
    <source>
        <dbReference type="ARBA" id="ARBA00023163"/>
    </source>
</evidence>
<dbReference type="Proteomes" id="UP001054252">
    <property type="component" value="Unassembled WGS sequence"/>
</dbReference>
<dbReference type="SMART" id="SM01076">
    <property type="entry name" value="CG-1"/>
    <property type="match status" value="1"/>
</dbReference>
<dbReference type="EMBL" id="BPVZ01000037">
    <property type="protein sequence ID" value="GKV13004.1"/>
    <property type="molecule type" value="Genomic_DNA"/>
</dbReference>
<evidence type="ECO:0000256" key="1">
    <source>
        <dbReference type="ARBA" id="ARBA00004123"/>
    </source>
</evidence>
<evidence type="ECO:0000313" key="5">
    <source>
        <dbReference type="EMBL" id="GKV13004.1"/>
    </source>
</evidence>
<name>A0AAV5JNN5_9ROSI</name>
<dbReference type="PANTHER" id="PTHR23335">
    <property type="entry name" value="CALMODULIN-BINDING TRANSCRIPTION ACTIVATOR CAMTA"/>
    <property type="match status" value="1"/>
</dbReference>
<evidence type="ECO:0000256" key="3">
    <source>
        <dbReference type="ARBA" id="ARBA00023242"/>
    </source>
</evidence>
<dbReference type="AlphaFoldDB" id="A0AAV5JNN5"/>
<keyword evidence="6" id="KW-1185">Reference proteome</keyword>
<dbReference type="Pfam" id="PF03859">
    <property type="entry name" value="CG-1"/>
    <property type="match status" value="1"/>
</dbReference>
<sequence>MAYNWYGADIEQLSLEAKRRWLSQAEICEILRNNETLQISSEPSNKPPSGSLFLFDRNVTRYFRKDGHNWQRKENGKLAKEGHKKLKAGSIDVLHCYYALGEENKKFQRRCYSMLQKDFSHIVLVHYLVTVRVYDLSYHFFFFFPFLSAIF</sequence>
<comment type="subcellular location">
    <subcellularLocation>
        <location evidence="1">Nucleus</location>
    </subcellularLocation>
</comment>
<evidence type="ECO:0000313" key="6">
    <source>
        <dbReference type="Proteomes" id="UP001054252"/>
    </source>
</evidence>
<proteinExistence type="predicted"/>
<reference evidence="5 6" key="1">
    <citation type="journal article" date="2021" name="Commun. Biol.">
        <title>The genome of Shorea leprosula (Dipterocarpaceae) highlights the ecological relevance of drought in aseasonal tropical rainforests.</title>
        <authorList>
            <person name="Ng K.K.S."/>
            <person name="Kobayashi M.J."/>
            <person name="Fawcett J.A."/>
            <person name="Hatakeyama M."/>
            <person name="Paape T."/>
            <person name="Ng C.H."/>
            <person name="Ang C.C."/>
            <person name="Tnah L.H."/>
            <person name="Lee C.T."/>
            <person name="Nishiyama T."/>
            <person name="Sese J."/>
            <person name="O'Brien M.J."/>
            <person name="Copetti D."/>
            <person name="Mohd Noor M.I."/>
            <person name="Ong R.C."/>
            <person name="Putra M."/>
            <person name="Sireger I.Z."/>
            <person name="Indrioko S."/>
            <person name="Kosugi Y."/>
            <person name="Izuno A."/>
            <person name="Isagi Y."/>
            <person name="Lee S.L."/>
            <person name="Shimizu K.K."/>
        </authorList>
    </citation>
    <scope>NUCLEOTIDE SEQUENCE [LARGE SCALE GENOMIC DNA]</scope>
    <source>
        <strain evidence="5">214</strain>
    </source>
</reference>
<dbReference type="GO" id="GO:0003712">
    <property type="term" value="F:transcription coregulator activity"/>
    <property type="evidence" value="ECO:0007669"/>
    <property type="project" value="TreeGrafter"/>
</dbReference>
<keyword evidence="3" id="KW-0539">Nucleus</keyword>
<feature type="domain" description="CG-1" evidence="4">
    <location>
        <begin position="10"/>
        <end position="136"/>
    </location>
</feature>
<dbReference type="PANTHER" id="PTHR23335:SF29">
    <property type="entry name" value="CALMODULIN-BINDING TRANSCRIPTION ACTIVATOR 1"/>
    <property type="match status" value="1"/>
</dbReference>
<dbReference type="GO" id="GO:0006357">
    <property type="term" value="P:regulation of transcription by RNA polymerase II"/>
    <property type="evidence" value="ECO:0007669"/>
    <property type="project" value="TreeGrafter"/>
</dbReference>
<gene>
    <name evidence="5" type="ORF">SLEP1_g24083</name>
</gene>
<comment type="caution">
    <text evidence="5">The sequence shown here is derived from an EMBL/GenBank/DDBJ whole genome shotgun (WGS) entry which is preliminary data.</text>
</comment>
<dbReference type="GO" id="GO:0005634">
    <property type="term" value="C:nucleus"/>
    <property type="evidence" value="ECO:0007669"/>
    <property type="project" value="UniProtKB-SubCell"/>
</dbReference>
<organism evidence="5 6">
    <name type="scientific">Rubroshorea leprosula</name>
    <dbReference type="NCBI Taxonomy" id="152421"/>
    <lineage>
        <taxon>Eukaryota</taxon>
        <taxon>Viridiplantae</taxon>
        <taxon>Streptophyta</taxon>
        <taxon>Embryophyta</taxon>
        <taxon>Tracheophyta</taxon>
        <taxon>Spermatophyta</taxon>
        <taxon>Magnoliopsida</taxon>
        <taxon>eudicotyledons</taxon>
        <taxon>Gunneridae</taxon>
        <taxon>Pentapetalae</taxon>
        <taxon>rosids</taxon>
        <taxon>malvids</taxon>
        <taxon>Malvales</taxon>
        <taxon>Dipterocarpaceae</taxon>
        <taxon>Rubroshorea</taxon>
    </lineage>
</organism>
<dbReference type="PROSITE" id="PS51437">
    <property type="entry name" value="CG_1"/>
    <property type="match status" value="1"/>
</dbReference>
<accession>A0AAV5JNN5</accession>